<proteinExistence type="predicted"/>
<comment type="caution">
    <text evidence="10">The sequence shown here is derived from an EMBL/GenBank/DDBJ whole genome shotgun (WGS) entry which is preliminary data.</text>
</comment>
<dbReference type="InterPro" id="IPR009030">
    <property type="entry name" value="Growth_fac_rcpt_cys_sf"/>
</dbReference>
<protein>
    <submittedName>
        <fullName evidence="10">Uncharacterized protein</fullName>
    </submittedName>
</protein>
<dbReference type="Gene3D" id="2.10.25.10">
    <property type="entry name" value="Laminin"/>
    <property type="match status" value="5"/>
</dbReference>
<dbReference type="PROSITE" id="PS50024">
    <property type="entry name" value="SEA"/>
    <property type="match status" value="1"/>
</dbReference>
<dbReference type="Proteomes" id="UP000749559">
    <property type="component" value="Unassembled WGS sequence"/>
</dbReference>
<dbReference type="PROSITE" id="PS01187">
    <property type="entry name" value="EGF_CA"/>
    <property type="match status" value="3"/>
</dbReference>
<feature type="disulfide bond" evidence="9">
    <location>
        <begin position="431"/>
        <end position="440"/>
    </location>
</feature>
<comment type="subunit">
    <text evidence="8">Interacts (via Sushi domain 21) with ITGA9:ITGB1; thereby inhibits Ca(2+) intracellular signaling and as a result represses vasocontraction. Interacts (via Sushi domain 21) with ITGA4:ITGB1; thereby inhibits Ca(2+) intracellular signaling and as a result represses vasocontraction. Interacts with ANGPT1 and ANGPT2. Interacts with PEAR1 (via extracellular domain). Interacts with HSPG2, TLN1, FN1, COPA, CCT2, IQGAP1, LAMC1 and NID1. Interacts (via C-terminus) with TIE1.</text>
</comment>
<dbReference type="InterPro" id="IPR001881">
    <property type="entry name" value="EGF-like_Ca-bd_dom"/>
</dbReference>
<dbReference type="InterPro" id="IPR000742">
    <property type="entry name" value="EGF"/>
</dbReference>
<evidence type="ECO:0000256" key="2">
    <source>
        <dbReference type="ARBA" id="ARBA00022536"/>
    </source>
</evidence>
<dbReference type="PROSITE" id="PS01186">
    <property type="entry name" value="EGF_2"/>
    <property type="match status" value="3"/>
</dbReference>
<reference evidence="10" key="1">
    <citation type="submission" date="2022-03" db="EMBL/GenBank/DDBJ databases">
        <authorList>
            <person name="Martin C."/>
        </authorList>
    </citation>
    <scope>NUCLEOTIDE SEQUENCE</scope>
</reference>
<dbReference type="FunFam" id="2.10.25.10:FF:000004">
    <property type="entry name" value="Neurogenic locus notch 1"/>
    <property type="match status" value="1"/>
</dbReference>
<evidence type="ECO:0000256" key="9">
    <source>
        <dbReference type="PROSITE-ProRule" id="PRU00076"/>
    </source>
</evidence>
<dbReference type="InterPro" id="IPR051022">
    <property type="entry name" value="Notch_Cell-Fate_Det"/>
</dbReference>
<evidence type="ECO:0000256" key="7">
    <source>
        <dbReference type="ARBA" id="ARBA00055075"/>
    </source>
</evidence>
<accession>A0A8J1YB29</accession>
<evidence type="ECO:0000256" key="4">
    <source>
        <dbReference type="ARBA" id="ARBA00022737"/>
    </source>
</evidence>
<keyword evidence="2 9" id="KW-0245">EGF-like domain</keyword>
<sequence length="686" mass="75297">TPSTMLYIGGETRPRNNPHTLGVYTLEVDNLNQTQLQNGRPSYRHESGEFYLYNLPIKSSDSIWVIGKTIGDTSGIFVKIEQNVELPELITEPLYTTNGSVWIEMDGISIVPFTEGKNTCRHLKLSGMTDSSFNGIYENRNITIGHRPTYSHAVLSGIHLYYKTTKFFWVIVDDFDDDAYFAHSLKFHSRLDPISTSPWSAWLSSWEKQFFVGLSCSEGSMCGRILLSGMEDPSMNGVFENNNKIIANMPSYTKQSTTTYNIYFVMSTVSSGRWVIDDDFVSTYYPARSNLIYIGTGVKNNPTSASSWEKLGDSKLVEQPFSKWSCVDGIDDCKDSPCKNYGSCIDGVDSYSCNCVAGYTGRRCETDIDECLSSPCPTNGICKDGLNGYTCTCRDGFTGLDCETDIDECQSDPCLNGGSCLDRENGYICACVPGYTGTKCETDIDECAAHPCLNRAVCIDAVNKYSCVCNSSLYTGSREPCAVGFSGKNCDKRGYVYTGLMKINGLFDNSLADTSSKAYLDYLDRIICSVGQGYEQGGLGGKYIPSISVRSISDGSIVVEYDVSLSPLSDEAGDPPSPDAVLSSFNVDAANQYGEINLTDSVRTLKDMDECSISSYNDCHVNATCSNTNGSYTCKCDDGLRDGNPERKGRMCQAIPVASFGQPQYQHWKDITLIVIGAALVIAILI</sequence>
<dbReference type="SMART" id="SM00181">
    <property type="entry name" value="EGF"/>
    <property type="match status" value="5"/>
</dbReference>
<dbReference type="Pfam" id="PF00008">
    <property type="entry name" value="EGF"/>
    <property type="match status" value="3"/>
</dbReference>
<name>A0A8J1YB29_OWEFU</name>
<dbReference type="FunFam" id="2.10.25.10:FF:000038">
    <property type="entry name" value="Fibrillin 2"/>
    <property type="match status" value="1"/>
</dbReference>
<evidence type="ECO:0000313" key="11">
    <source>
        <dbReference type="Proteomes" id="UP000749559"/>
    </source>
</evidence>
<dbReference type="InterPro" id="IPR018097">
    <property type="entry name" value="EGF_Ca-bd_CS"/>
</dbReference>
<feature type="disulfide bond" evidence="9">
    <location>
        <begin position="355"/>
        <end position="364"/>
    </location>
</feature>
<dbReference type="FunFam" id="2.10.25.10:FF:000784">
    <property type="entry name" value="Uncharacterized protein"/>
    <property type="match status" value="1"/>
</dbReference>
<dbReference type="Pfam" id="PF07645">
    <property type="entry name" value="EGF_CA"/>
    <property type="match status" value="2"/>
</dbReference>
<evidence type="ECO:0000256" key="1">
    <source>
        <dbReference type="ARBA" id="ARBA00011881"/>
    </source>
</evidence>
<dbReference type="GO" id="GO:0005509">
    <property type="term" value="F:calcium ion binding"/>
    <property type="evidence" value="ECO:0007669"/>
    <property type="project" value="InterPro"/>
</dbReference>
<keyword evidence="4" id="KW-0677">Repeat</keyword>
<dbReference type="AlphaFoldDB" id="A0A8J1YB29"/>
<dbReference type="FunFam" id="2.10.25.10:FF:000122">
    <property type="entry name" value="Protein crumbs homolog 2"/>
    <property type="match status" value="1"/>
</dbReference>
<dbReference type="CDD" id="cd00054">
    <property type="entry name" value="EGF_CA"/>
    <property type="match status" value="5"/>
</dbReference>
<keyword evidence="6" id="KW-0325">Glycoprotein</keyword>
<keyword evidence="3" id="KW-0732">Signal</keyword>
<dbReference type="SMART" id="SM00179">
    <property type="entry name" value="EGF_CA"/>
    <property type="match status" value="5"/>
</dbReference>
<gene>
    <name evidence="10" type="ORF">OFUS_LOCUS24640</name>
</gene>
<feature type="disulfide bond" evidence="9">
    <location>
        <begin position="393"/>
        <end position="402"/>
    </location>
</feature>
<keyword evidence="5 9" id="KW-1015">Disulfide bond</keyword>
<evidence type="ECO:0000256" key="5">
    <source>
        <dbReference type="ARBA" id="ARBA00023157"/>
    </source>
</evidence>
<organism evidence="10 11">
    <name type="scientific">Owenia fusiformis</name>
    <name type="common">Polychaete worm</name>
    <dbReference type="NCBI Taxonomy" id="6347"/>
    <lineage>
        <taxon>Eukaryota</taxon>
        <taxon>Metazoa</taxon>
        <taxon>Spiralia</taxon>
        <taxon>Lophotrochozoa</taxon>
        <taxon>Annelida</taxon>
        <taxon>Polychaeta</taxon>
        <taxon>Sedentaria</taxon>
        <taxon>Canalipalpata</taxon>
        <taxon>Sabellida</taxon>
        <taxon>Oweniida</taxon>
        <taxon>Oweniidae</taxon>
        <taxon>Owenia</taxon>
    </lineage>
</organism>
<dbReference type="PRINTS" id="PR00010">
    <property type="entry name" value="EGFBLOOD"/>
</dbReference>
<dbReference type="GO" id="GO:0003013">
    <property type="term" value="P:circulatory system process"/>
    <property type="evidence" value="ECO:0007669"/>
    <property type="project" value="UniProtKB-ARBA"/>
</dbReference>
<evidence type="ECO:0000256" key="8">
    <source>
        <dbReference type="ARBA" id="ARBA00063079"/>
    </source>
</evidence>
<dbReference type="PANTHER" id="PTHR24049">
    <property type="entry name" value="CRUMBS FAMILY MEMBER"/>
    <property type="match status" value="1"/>
</dbReference>
<dbReference type="PROSITE" id="PS00022">
    <property type="entry name" value="EGF_1"/>
    <property type="match status" value="3"/>
</dbReference>
<comment type="subunit">
    <text evidence="1">Homotetramer.</text>
</comment>
<dbReference type="InterPro" id="IPR049883">
    <property type="entry name" value="NOTCH1_EGF-like"/>
</dbReference>
<dbReference type="SUPFAM" id="SSF57184">
    <property type="entry name" value="Growth factor receptor domain"/>
    <property type="match status" value="2"/>
</dbReference>
<evidence type="ECO:0000313" key="10">
    <source>
        <dbReference type="EMBL" id="CAH1800799.1"/>
    </source>
</evidence>
<evidence type="ECO:0000256" key="6">
    <source>
        <dbReference type="ARBA" id="ARBA00023180"/>
    </source>
</evidence>
<dbReference type="InterPro" id="IPR000152">
    <property type="entry name" value="EGF-type_Asp/Asn_hydroxyl_site"/>
</dbReference>
<dbReference type="PROSITE" id="PS00010">
    <property type="entry name" value="ASX_HYDROXYL"/>
    <property type="match status" value="5"/>
</dbReference>
<dbReference type="GO" id="GO:0005178">
    <property type="term" value="F:integrin binding"/>
    <property type="evidence" value="ECO:0007669"/>
    <property type="project" value="UniProtKB-ARBA"/>
</dbReference>
<dbReference type="PROSITE" id="PS50026">
    <property type="entry name" value="EGF_3"/>
    <property type="match status" value="5"/>
</dbReference>
<dbReference type="OrthoDB" id="5953235at2759"/>
<keyword evidence="11" id="KW-1185">Reference proteome</keyword>
<comment type="caution">
    <text evidence="9">Lacks conserved residue(s) required for the propagation of feature annotation.</text>
</comment>
<comment type="function">
    <text evidence="7">Forms the apical lamina, a component of the extracellular matrix.</text>
</comment>
<dbReference type="InterPro" id="IPR000082">
    <property type="entry name" value="SEA_dom"/>
</dbReference>
<feature type="non-terminal residue" evidence="10">
    <location>
        <position position="1"/>
    </location>
</feature>
<dbReference type="EMBL" id="CAIIXF020000012">
    <property type="protein sequence ID" value="CAH1800799.1"/>
    <property type="molecule type" value="Genomic_DNA"/>
</dbReference>
<evidence type="ECO:0000256" key="3">
    <source>
        <dbReference type="ARBA" id="ARBA00022729"/>
    </source>
</evidence>